<dbReference type="Proteomes" id="UP001049176">
    <property type="component" value="Chromosome 5"/>
</dbReference>
<organism evidence="3 4">
    <name type="scientific">Marasmius oreades</name>
    <name type="common">fairy-ring Marasmius</name>
    <dbReference type="NCBI Taxonomy" id="181124"/>
    <lineage>
        <taxon>Eukaryota</taxon>
        <taxon>Fungi</taxon>
        <taxon>Dikarya</taxon>
        <taxon>Basidiomycota</taxon>
        <taxon>Agaricomycotina</taxon>
        <taxon>Agaricomycetes</taxon>
        <taxon>Agaricomycetidae</taxon>
        <taxon>Agaricales</taxon>
        <taxon>Marasmiineae</taxon>
        <taxon>Marasmiaceae</taxon>
        <taxon>Marasmius</taxon>
    </lineage>
</organism>
<feature type="domain" description="Nephrocystin 3-like N-terminal" evidence="2">
    <location>
        <begin position="81"/>
        <end position="242"/>
    </location>
</feature>
<comment type="caution">
    <text evidence="3">The sequence shown here is derived from an EMBL/GenBank/DDBJ whole genome shotgun (WGS) entry which is preliminary data.</text>
</comment>
<dbReference type="EMBL" id="CM032185">
    <property type="protein sequence ID" value="KAG7093049.1"/>
    <property type="molecule type" value="Genomic_DNA"/>
</dbReference>
<keyword evidence="4" id="KW-1185">Reference proteome</keyword>
<dbReference type="RefSeq" id="XP_043009519.1">
    <property type="nucleotide sequence ID" value="XM_043154228.1"/>
</dbReference>
<evidence type="ECO:0000313" key="4">
    <source>
        <dbReference type="Proteomes" id="UP001049176"/>
    </source>
</evidence>
<keyword evidence="1" id="KW-0677">Repeat</keyword>
<dbReference type="PANTHER" id="PTHR10039">
    <property type="entry name" value="AMELOGENIN"/>
    <property type="match status" value="1"/>
</dbReference>
<proteinExistence type="predicted"/>
<sequence>MSFKGNRNFQVNHSVLNDSSGTGNTFSTHVGDNYHQHFPGTESGLSSLSTWVAFSALHDAKARYPQPNVLHGTREEIIGKLSSWCEDDSKSSRVYWVNGAAGVGKSAIAQALSEKYTQTGQLAAAFFFSRNDSSRDKLDPFVATIAHQLATCKALKPLIAPPIDHVIRSTPGIQEKNWEDQFRMLIQEPCAQVDPRYWAQLPRLVIIDGVDECIDMDSQKRLLRMIQNATPTLPLDFLIFSRPELHICDTFSLESFTPNPSRLALGDFAESVRADIKRYLCHEFARIRKEHRHTLDISSQASWPDDSVIDQLVSKSTGQFIFATTTTKYIDTGKLPVTPVLRLDVILRAKRVANSPSPYPDLDLLYSQILKYCGYEGRKLLEILRLIVSPFDEETLQRPFRLGGLPPASLQSLWALEQLLELSQGEAAALLSGLHSILAVSTSKTQKIVVLHASFSEFLLDAQRADVYYVGTKLSSQEWFQLLIPCQIQILSRYCVEHNHWSMQSPRIHSRPIIDARIDSVDLGSLNVWKYLDDNWASIAVNDRITTALNVFEPHLYLTTILHWRYELLHRLGSRPPIFNVEKGLETYAYHRDYLLAVELQIGMFRDAYRMLLETSDKRSRSCLQDFFTRCKAFFRGFYVSFPRPNVSNNLEEAIKYMLLACHLSISCPRDAYSLVAESDPFRRKVKPLVGCYPDPKRMIRVLPSNSDVAIPSKWEVKYIDATEGELLRKLLELPRFDLSINLRRIMKALGSTEIERWTYKIARLDWKTTRKTYWLGKLAQSISIHRRRVMGKVVFSEDEHDSECQPVHSSPV</sequence>
<dbReference type="InterPro" id="IPR027417">
    <property type="entry name" value="P-loop_NTPase"/>
</dbReference>
<name>A0A9P7UV80_9AGAR</name>
<dbReference type="OrthoDB" id="4760524at2759"/>
<evidence type="ECO:0000259" key="2">
    <source>
        <dbReference type="Pfam" id="PF24883"/>
    </source>
</evidence>
<dbReference type="SUPFAM" id="SSF52540">
    <property type="entry name" value="P-loop containing nucleoside triphosphate hydrolases"/>
    <property type="match status" value="1"/>
</dbReference>
<dbReference type="AlphaFoldDB" id="A0A9P7UV80"/>
<evidence type="ECO:0000256" key="1">
    <source>
        <dbReference type="ARBA" id="ARBA00022737"/>
    </source>
</evidence>
<dbReference type="PANTHER" id="PTHR10039:SF17">
    <property type="entry name" value="FUNGAL STAND N-TERMINAL GOODBYE DOMAIN-CONTAINING PROTEIN-RELATED"/>
    <property type="match status" value="1"/>
</dbReference>
<dbReference type="Gene3D" id="3.40.50.300">
    <property type="entry name" value="P-loop containing nucleotide triphosphate hydrolases"/>
    <property type="match status" value="1"/>
</dbReference>
<dbReference type="GeneID" id="66078418"/>
<gene>
    <name evidence="3" type="ORF">E1B28_009342</name>
</gene>
<dbReference type="Pfam" id="PF24883">
    <property type="entry name" value="NPHP3_N"/>
    <property type="match status" value="1"/>
</dbReference>
<protein>
    <recommendedName>
        <fullName evidence="2">Nephrocystin 3-like N-terminal domain-containing protein</fullName>
    </recommendedName>
</protein>
<accession>A0A9P7UV80</accession>
<dbReference type="InterPro" id="IPR056884">
    <property type="entry name" value="NPHP3-like_N"/>
</dbReference>
<reference evidence="3" key="1">
    <citation type="journal article" date="2021" name="Genome Biol. Evol.">
        <title>The assembled and annotated genome of the fairy-ring fungus Marasmius oreades.</title>
        <authorList>
            <person name="Hiltunen M."/>
            <person name="Ament-Velasquez S.L."/>
            <person name="Johannesson H."/>
        </authorList>
    </citation>
    <scope>NUCLEOTIDE SEQUENCE</scope>
    <source>
        <strain evidence="3">03SP1</strain>
    </source>
</reference>
<evidence type="ECO:0000313" key="3">
    <source>
        <dbReference type="EMBL" id="KAG7093049.1"/>
    </source>
</evidence>